<feature type="transmembrane region" description="Helical" evidence="1">
    <location>
        <begin position="12"/>
        <end position="30"/>
    </location>
</feature>
<dbReference type="Proteomes" id="UP000778951">
    <property type="component" value="Unassembled WGS sequence"/>
</dbReference>
<reference evidence="2" key="1">
    <citation type="submission" date="2020-03" db="EMBL/GenBank/DDBJ databases">
        <title>Spirochaetal bacteria isolated from arthropods constitute a novel genus Entomospira genus novum within the order Spirochaetales.</title>
        <authorList>
            <person name="Grana-Miraglia L."/>
            <person name="Sikutova S."/>
            <person name="Fingerle V."/>
            <person name="Sing A."/>
            <person name="Castillo-Ramirez S."/>
            <person name="Margos G."/>
            <person name="Rudolf I."/>
        </authorList>
    </citation>
    <scope>NUCLEOTIDE SEQUENCE</scope>
    <source>
        <strain evidence="2">BR149</strain>
    </source>
</reference>
<dbReference type="RefSeq" id="WP_167695208.1">
    <property type="nucleotide sequence ID" value="NZ_CP118181.1"/>
</dbReference>
<keyword evidence="1" id="KW-1133">Transmembrane helix</keyword>
<dbReference type="EMBL" id="JAATLM010000001">
    <property type="protein sequence ID" value="NIZ69107.1"/>
    <property type="molecule type" value="Genomic_DNA"/>
</dbReference>
<proteinExistence type="predicted"/>
<gene>
    <name evidence="2" type="ORF">HCT48_02625</name>
</gene>
<comment type="caution">
    <text evidence="2">The sequence shown here is derived from an EMBL/GenBank/DDBJ whole genome shotgun (WGS) entry which is preliminary data.</text>
</comment>
<keyword evidence="3" id="KW-1185">Reference proteome</keyword>
<organism evidence="2 3">
    <name type="scientific">Entomospira culicis</name>
    <dbReference type="NCBI Taxonomy" id="2719989"/>
    <lineage>
        <taxon>Bacteria</taxon>
        <taxon>Pseudomonadati</taxon>
        <taxon>Spirochaetota</taxon>
        <taxon>Spirochaetia</taxon>
        <taxon>Spirochaetales</taxon>
        <taxon>Spirochaetaceae</taxon>
        <taxon>Entomospira</taxon>
    </lineage>
</organism>
<protein>
    <submittedName>
        <fullName evidence="2">Uncharacterized protein</fullName>
    </submittedName>
</protein>
<keyword evidence="1" id="KW-0472">Membrane</keyword>
<evidence type="ECO:0000313" key="2">
    <source>
        <dbReference type="EMBL" id="NIZ69107.1"/>
    </source>
</evidence>
<dbReference type="AlphaFoldDB" id="A0A968GHG7"/>
<feature type="transmembrane region" description="Helical" evidence="1">
    <location>
        <begin position="36"/>
        <end position="67"/>
    </location>
</feature>
<evidence type="ECO:0000313" key="3">
    <source>
        <dbReference type="Proteomes" id="UP000778951"/>
    </source>
</evidence>
<sequence>MKELPLKLSIMVMATLFHLMLFLSILFILLEISRPWIVRIAASLILSQLLFMGVVILSLMGSLFFYVKIGKIIEKKL</sequence>
<accession>A0A968GHG7</accession>
<evidence type="ECO:0000256" key="1">
    <source>
        <dbReference type="SAM" id="Phobius"/>
    </source>
</evidence>
<name>A0A968GHG7_9SPIO</name>
<keyword evidence="1" id="KW-0812">Transmembrane</keyword>